<dbReference type="SUPFAM" id="SSF50129">
    <property type="entry name" value="GroES-like"/>
    <property type="match status" value="1"/>
</dbReference>
<proteinExistence type="predicted"/>
<gene>
    <name evidence="4" type="ORF">J2Z66_002180</name>
</gene>
<dbReference type="PANTHER" id="PTHR48106">
    <property type="entry name" value="QUINONE OXIDOREDUCTASE PIG3-RELATED"/>
    <property type="match status" value="1"/>
</dbReference>
<reference evidence="4 5" key="1">
    <citation type="submission" date="2021-03" db="EMBL/GenBank/DDBJ databases">
        <title>Genomic Encyclopedia of Type Strains, Phase IV (KMG-IV): sequencing the most valuable type-strain genomes for metagenomic binning, comparative biology and taxonomic classification.</title>
        <authorList>
            <person name="Goeker M."/>
        </authorList>
    </citation>
    <scope>NUCLEOTIDE SEQUENCE [LARGE SCALE GENOMIC DNA]</scope>
    <source>
        <strain evidence="4 5">DSM 26048</strain>
    </source>
</reference>
<dbReference type="InterPro" id="IPR013149">
    <property type="entry name" value="ADH-like_C"/>
</dbReference>
<dbReference type="Gene3D" id="3.90.180.10">
    <property type="entry name" value="Medium-chain alcohol dehydrogenases, catalytic domain"/>
    <property type="match status" value="1"/>
</dbReference>
<accession>A0ABS4ISL4</accession>
<dbReference type="CDD" id="cd05282">
    <property type="entry name" value="ETR_like"/>
    <property type="match status" value="1"/>
</dbReference>
<keyword evidence="1" id="KW-0521">NADP</keyword>
<dbReference type="PANTHER" id="PTHR48106:SF2">
    <property type="entry name" value="ZN2+-BINDING DEHYDROGENASE"/>
    <property type="match status" value="1"/>
</dbReference>
<evidence type="ECO:0000313" key="5">
    <source>
        <dbReference type="Proteomes" id="UP001519287"/>
    </source>
</evidence>
<dbReference type="SMART" id="SM00829">
    <property type="entry name" value="PKS_ER"/>
    <property type="match status" value="1"/>
</dbReference>
<dbReference type="Proteomes" id="UP001519287">
    <property type="component" value="Unassembled WGS sequence"/>
</dbReference>
<dbReference type="EMBL" id="JAGGLB010000005">
    <property type="protein sequence ID" value="MBP1990574.1"/>
    <property type="molecule type" value="Genomic_DNA"/>
</dbReference>
<evidence type="ECO:0000313" key="4">
    <source>
        <dbReference type="EMBL" id="MBP1990574.1"/>
    </source>
</evidence>
<sequence>MNYKSLSYSQFGEPNDVITIQSRQKSKLEAKEARIRMIKTPINPSDLIPIRGAYKHRTVLPGIPGYEGVGIVEEIGPEAPSDLISKRVLPLRGEGTWQELVLASSDFLVRVPDFIDDDAASQMYINPVTAWVLLTEIMNIHAESVVVVNACGSSIGRIITQIASQRGAQVIAVIRNSIHTQDLYKAGASQVIDTSKEPLHESVMELTRGLGASAAIDSIGGTAGEELMKCVKVNGQLVSIGLLSGIPVDWGKLSAFHQVHMRLFYLRHWNQTAPLYTWHQTFDRLFDEISSGRLQLMSAAHYFDLEHIQQAILTAEKPVNSGKVLLTF</sequence>
<dbReference type="InterPro" id="IPR011032">
    <property type="entry name" value="GroES-like_sf"/>
</dbReference>
<dbReference type="Pfam" id="PF08240">
    <property type="entry name" value="ADH_N"/>
    <property type="match status" value="1"/>
</dbReference>
<feature type="domain" description="Enoyl reductase (ER)" evidence="3">
    <location>
        <begin position="13"/>
        <end position="326"/>
    </location>
</feature>
<protein>
    <submittedName>
        <fullName evidence="4">NADPH:quinone reductase-like Zn-dependent oxidoreductase</fullName>
    </submittedName>
</protein>
<evidence type="ECO:0000256" key="1">
    <source>
        <dbReference type="ARBA" id="ARBA00022857"/>
    </source>
</evidence>
<organism evidence="4 5">
    <name type="scientific">Paenibacillus eucommiae</name>
    <dbReference type="NCBI Taxonomy" id="1355755"/>
    <lineage>
        <taxon>Bacteria</taxon>
        <taxon>Bacillati</taxon>
        <taxon>Bacillota</taxon>
        <taxon>Bacilli</taxon>
        <taxon>Bacillales</taxon>
        <taxon>Paenibacillaceae</taxon>
        <taxon>Paenibacillus</taxon>
    </lineage>
</organism>
<evidence type="ECO:0000256" key="2">
    <source>
        <dbReference type="ARBA" id="ARBA00023002"/>
    </source>
</evidence>
<dbReference type="InterPro" id="IPR013154">
    <property type="entry name" value="ADH-like_N"/>
</dbReference>
<keyword evidence="2" id="KW-0560">Oxidoreductase</keyword>
<dbReference type="Gene3D" id="3.40.50.720">
    <property type="entry name" value="NAD(P)-binding Rossmann-like Domain"/>
    <property type="match status" value="1"/>
</dbReference>
<dbReference type="InterPro" id="IPR036291">
    <property type="entry name" value="NAD(P)-bd_dom_sf"/>
</dbReference>
<dbReference type="Pfam" id="PF00107">
    <property type="entry name" value="ADH_zinc_N"/>
    <property type="match status" value="1"/>
</dbReference>
<keyword evidence="5" id="KW-1185">Reference proteome</keyword>
<comment type="caution">
    <text evidence="4">The sequence shown here is derived from an EMBL/GenBank/DDBJ whole genome shotgun (WGS) entry which is preliminary data.</text>
</comment>
<evidence type="ECO:0000259" key="3">
    <source>
        <dbReference type="SMART" id="SM00829"/>
    </source>
</evidence>
<dbReference type="InterPro" id="IPR020843">
    <property type="entry name" value="ER"/>
</dbReference>
<dbReference type="RefSeq" id="WP_209971332.1">
    <property type="nucleotide sequence ID" value="NZ_JAGGLB010000005.1"/>
</dbReference>
<name>A0ABS4ISL4_9BACL</name>
<dbReference type="SUPFAM" id="SSF51735">
    <property type="entry name" value="NAD(P)-binding Rossmann-fold domains"/>
    <property type="match status" value="1"/>
</dbReference>